<gene>
    <name evidence="6" type="ORF">Sango_0816000</name>
</gene>
<dbReference type="GO" id="GO:0009627">
    <property type="term" value="P:systemic acquired resistance"/>
    <property type="evidence" value="ECO:0007669"/>
    <property type="project" value="InterPro"/>
</dbReference>
<keyword evidence="7" id="KW-1185">Reference proteome</keyword>
<feature type="compositionally biased region" description="Polar residues" evidence="4">
    <location>
        <begin position="53"/>
        <end position="63"/>
    </location>
</feature>
<comment type="caution">
    <text evidence="6">The sequence shown here is derived from an EMBL/GenBank/DDBJ whole genome shotgun (WGS) entry which is preliminary data.</text>
</comment>
<dbReference type="Proteomes" id="UP001289374">
    <property type="component" value="Unassembled WGS sequence"/>
</dbReference>
<dbReference type="InterPro" id="IPR009009">
    <property type="entry name" value="RlpA-like_DPBB"/>
</dbReference>
<proteinExistence type="predicted"/>
<dbReference type="Pfam" id="PF03330">
    <property type="entry name" value="DPBB_1"/>
    <property type="match status" value="1"/>
</dbReference>
<dbReference type="SMART" id="SM00837">
    <property type="entry name" value="DPBB_1"/>
    <property type="match status" value="1"/>
</dbReference>
<dbReference type="PROSITE" id="PS50842">
    <property type="entry name" value="EXPANSIN_EG45"/>
    <property type="match status" value="1"/>
</dbReference>
<dbReference type="GO" id="GO:0048046">
    <property type="term" value="C:apoplast"/>
    <property type="evidence" value="ECO:0007669"/>
    <property type="project" value="InterPro"/>
</dbReference>
<dbReference type="EMBL" id="JACGWL010000004">
    <property type="protein sequence ID" value="KAK4404474.1"/>
    <property type="molecule type" value="Genomic_DNA"/>
</dbReference>
<dbReference type="InterPro" id="IPR036908">
    <property type="entry name" value="RlpA-like_sf"/>
</dbReference>
<feature type="region of interest" description="Disordered" evidence="4">
    <location>
        <begin position="38"/>
        <end position="72"/>
    </location>
</feature>
<evidence type="ECO:0000256" key="1">
    <source>
        <dbReference type="ARBA" id="ARBA00004613"/>
    </source>
</evidence>
<dbReference type="SUPFAM" id="SSF50685">
    <property type="entry name" value="Barwin-like endoglucanases"/>
    <property type="match status" value="1"/>
</dbReference>
<evidence type="ECO:0000256" key="3">
    <source>
        <dbReference type="ARBA" id="ARBA00022729"/>
    </source>
</evidence>
<accession>A0AAE1X4D3</accession>
<organism evidence="6 7">
    <name type="scientific">Sesamum angolense</name>
    <dbReference type="NCBI Taxonomy" id="2727404"/>
    <lineage>
        <taxon>Eukaryota</taxon>
        <taxon>Viridiplantae</taxon>
        <taxon>Streptophyta</taxon>
        <taxon>Embryophyta</taxon>
        <taxon>Tracheophyta</taxon>
        <taxon>Spermatophyta</taxon>
        <taxon>Magnoliopsida</taxon>
        <taxon>eudicotyledons</taxon>
        <taxon>Gunneridae</taxon>
        <taxon>Pentapetalae</taxon>
        <taxon>asterids</taxon>
        <taxon>lamiids</taxon>
        <taxon>Lamiales</taxon>
        <taxon>Pedaliaceae</taxon>
        <taxon>Sesamum</taxon>
    </lineage>
</organism>
<keyword evidence="2" id="KW-0964">Secreted</keyword>
<evidence type="ECO:0000313" key="7">
    <source>
        <dbReference type="Proteomes" id="UP001289374"/>
    </source>
</evidence>
<comment type="subcellular location">
    <subcellularLocation>
        <location evidence="1">Secreted</location>
    </subcellularLocation>
</comment>
<dbReference type="InterPro" id="IPR007112">
    <property type="entry name" value="Expansin/allergen_DPBB_dom"/>
</dbReference>
<dbReference type="FunFam" id="2.40.40.10:FF:000005">
    <property type="entry name" value="Barwin-related endoglucanase"/>
    <property type="match status" value="1"/>
</dbReference>
<reference evidence="6" key="1">
    <citation type="submission" date="2020-06" db="EMBL/GenBank/DDBJ databases">
        <authorList>
            <person name="Li T."/>
            <person name="Hu X."/>
            <person name="Zhang T."/>
            <person name="Song X."/>
            <person name="Zhang H."/>
            <person name="Dai N."/>
            <person name="Sheng W."/>
            <person name="Hou X."/>
            <person name="Wei L."/>
        </authorList>
    </citation>
    <scope>NUCLEOTIDE SEQUENCE</scope>
    <source>
        <strain evidence="6">K16</strain>
        <tissue evidence="6">Leaf</tissue>
    </source>
</reference>
<reference evidence="6" key="2">
    <citation type="journal article" date="2024" name="Plant">
        <title>Genomic evolution and insights into agronomic trait innovations of Sesamum species.</title>
        <authorList>
            <person name="Miao H."/>
            <person name="Wang L."/>
            <person name="Qu L."/>
            <person name="Liu H."/>
            <person name="Sun Y."/>
            <person name="Le M."/>
            <person name="Wang Q."/>
            <person name="Wei S."/>
            <person name="Zheng Y."/>
            <person name="Lin W."/>
            <person name="Duan Y."/>
            <person name="Cao H."/>
            <person name="Xiong S."/>
            <person name="Wang X."/>
            <person name="Wei L."/>
            <person name="Li C."/>
            <person name="Ma Q."/>
            <person name="Ju M."/>
            <person name="Zhao R."/>
            <person name="Li G."/>
            <person name="Mu C."/>
            <person name="Tian Q."/>
            <person name="Mei H."/>
            <person name="Zhang T."/>
            <person name="Gao T."/>
            <person name="Zhang H."/>
        </authorList>
    </citation>
    <scope>NUCLEOTIDE SEQUENCE</scope>
    <source>
        <strain evidence="6">K16</strain>
    </source>
</reference>
<evidence type="ECO:0000256" key="2">
    <source>
        <dbReference type="ARBA" id="ARBA00022525"/>
    </source>
</evidence>
<dbReference type="PANTHER" id="PTHR47295:SF10">
    <property type="entry name" value="EG45-LIKE DOMAIN CONTAINING PROTEIN"/>
    <property type="match status" value="1"/>
</dbReference>
<evidence type="ECO:0000313" key="6">
    <source>
        <dbReference type="EMBL" id="KAK4404474.1"/>
    </source>
</evidence>
<name>A0AAE1X4D3_9LAMI</name>
<dbReference type="Gene3D" id="2.40.40.10">
    <property type="entry name" value="RlpA-like domain"/>
    <property type="match status" value="1"/>
</dbReference>
<feature type="domain" description="Expansin-like EG45" evidence="5">
    <location>
        <begin position="107"/>
        <end position="198"/>
    </location>
</feature>
<protein>
    <submittedName>
        <fullName evidence="6">EG45-like domain containing protein</fullName>
    </submittedName>
</protein>
<evidence type="ECO:0000256" key="4">
    <source>
        <dbReference type="SAM" id="MobiDB-lite"/>
    </source>
</evidence>
<keyword evidence="3" id="KW-0732">Signal</keyword>
<dbReference type="InterPro" id="IPR044206">
    <property type="entry name" value="EGC1/2"/>
</dbReference>
<evidence type="ECO:0000259" key="5">
    <source>
        <dbReference type="PROSITE" id="PS50842"/>
    </source>
</evidence>
<dbReference type="PANTHER" id="PTHR47295">
    <property type="entry name" value="EG45-LIKE DOMAIN CONTAINING PROTEIN 1-RELATED"/>
    <property type="match status" value="1"/>
</dbReference>
<dbReference type="AlphaFoldDB" id="A0AAE1X4D3"/>
<dbReference type="CDD" id="cd22269">
    <property type="entry name" value="DPBB_EG45-like"/>
    <property type="match status" value="1"/>
</dbReference>
<sequence length="198" mass="21433">MASGAHDCHTHRPPACLPTALLVPPVLSFGLRLWRPSPRNTSSDKQCVHADSSIPQQKQTRSPQPHIAHNNIPDTNSYYMTPAVELFFSAYATRWTATLLHASLFPSSCNGYQNDGVMIAAASDAIWDNKAACGRSYKVTCTGATNKGVPHPCTGQSVVVRIVDYCPPGCRGTIDLSQEAFSIIANPDAGKINIEFHQ</sequence>